<dbReference type="EMBL" id="BPLR01007082">
    <property type="protein sequence ID" value="GIY14427.1"/>
    <property type="molecule type" value="Genomic_DNA"/>
</dbReference>
<dbReference type="InterPro" id="IPR044039">
    <property type="entry name" value="DUF5745"/>
</dbReference>
<dbReference type="GO" id="GO:0000922">
    <property type="term" value="C:spindle pole"/>
    <property type="evidence" value="ECO:0007669"/>
    <property type="project" value="InterPro"/>
</dbReference>
<comment type="caution">
    <text evidence="4">The sequence shown here is derived from an EMBL/GenBank/DDBJ whole genome shotgun (WGS) entry which is preliminary data.</text>
</comment>
<feature type="coiled-coil region" evidence="1">
    <location>
        <begin position="606"/>
        <end position="684"/>
    </location>
</feature>
<feature type="region of interest" description="Disordered" evidence="2">
    <location>
        <begin position="123"/>
        <end position="307"/>
    </location>
</feature>
<evidence type="ECO:0000313" key="4">
    <source>
        <dbReference type="EMBL" id="GIY14427.1"/>
    </source>
</evidence>
<dbReference type="PANTHER" id="PTHR22545:SF0">
    <property type="entry name" value="CENTROSOMAL PROTEIN OF 95 KDA"/>
    <property type="match status" value="1"/>
</dbReference>
<feature type="compositionally biased region" description="Basic residues" evidence="2">
    <location>
        <begin position="131"/>
        <end position="141"/>
    </location>
</feature>
<evidence type="ECO:0000313" key="5">
    <source>
        <dbReference type="Proteomes" id="UP001054945"/>
    </source>
</evidence>
<organism evidence="4 5">
    <name type="scientific">Caerostris extrusa</name>
    <name type="common">Bark spider</name>
    <name type="synonym">Caerostris bankana</name>
    <dbReference type="NCBI Taxonomy" id="172846"/>
    <lineage>
        <taxon>Eukaryota</taxon>
        <taxon>Metazoa</taxon>
        <taxon>Ecdysozoa</taxon>
        <taxon>Arthropoda</taxon>
        <taxon>Chelicerata</taxon>
        <taxon>Arachnida</taxon>
        <taxon>Araneae</taxon>
        <taxon>Araneomorphae</taxon>
        <taxon>Entelegynae</taxon>
        <taxon>Araneoidea</taxon>
        <taxon>Araneidae</taxon>
        <taxon>Caerostris</taxon>
    </lineage>
</organism>
<reference evidence="4 5" key="1">
    <citation type="submission" date="2021-06" db="EMBL/GenBank/DDBJ databases">
        <title>Caerostris extrusa draft genome.</title>
        <authorList>
            <person name="Kono N."/>
            <person name="Arakawa K."/>
        </authorList>
    </citation>
    <scope>NUCLEOTIDE SEQUENCE [LARGE SCALE GENOMIC DNA]</scope>
</reference>
<dbReference type="PANTHER" id="PTHR22545">
    <property type="entry name" value="CENTROSOMAL PROTEIN OF 95 KDA"/>
    <property type="match status" value="1"/>
</dbReference>
<evidence type="ECO:0000256" key="1">
    <source>
        <dbReference type="SAM" id="Coils"/>
    </source>
</evidence>
<dbReference type="GO" id="GO:0005813">
    <property type="term" value="C:centrosome"/>
    <property type="evidence" value="ECO:0007669"/>
    <property type="project" value="InterPro"/>
</dbReference>
<keyword evidence="5" id="KW-1185">Reference proteome</keyword>
<dbReference type="AlphaFoldDB" id="A0AAV4R2E2"/>
<proteinExistence type="predicted"/>
<feature type="domain" description="DUF5745" evidence="3">
    <location>
        <begin position="67"/>
        <end position="116"/>
    </location>
</feature>
<dbReference type="InterPro" id="IPR026619">
    <property type="entry name" value="CEP95"/>
</dbReference>
<dbReference type="Pfam" id="PF19016">
    <property type="entry name" value="DUF5745"/>
    <property type="match status" value="1"/>
</dbReference>
<evidence type="ECO:0000259" key="3">
    <source>
        <dbReference type="Pfam" id="PF19016"/>
    </source>
</evidence>
<feature type="compositionally biased region" description="Polar residues" evidence="2">
    <location>
        <begin position="287"/>
        <end position="307"/>
    </location>
</feature>
<name>A0AAV4R2E2_CAEEX</name>
<feature type="compositionally biased region" description="Basic and acidic residues" evidence="2">
    <location>
        <begin position="237"/>
        <end position="266"/>
    </location>
</feature>
<feature type="compositionally biased region" description="Polar residues" evidence="2">
    <location>
        <begin position="224"/>
        <end position="235"/>
    </location>
</feature>
<dbReference type="Proteomes" id="UP001054945">
    <property type="component" value="Unassembled WGS sequence"/>
</dbReference>
<accession>A0AAV4R2E2</accession>
<gene>
    <name evidence="4" type="primary">Cep95_0</name>
    <name evidence="4" type="ORF">CEXT_193571</name>
</gene>
<evidence type="ECO:0000256" key="2">
    <source>
        <dbReference type="SAM" id="MobiDB-lite"/>
    </source>
</evidence>
<feature type="compositionally biased region" description="Low complexity" evidence="2">
    <location>
        <begin position="267"/>
        <end position="286"/>
    </location>
</feature>
<keyword evidence="1" id="KW-0175">Coiled coil</keyword>
<protein>
    <submittedName>
        <fullName evidence="4">Centrosomal protein</fullName>
    </submittedName>
</protein>
<feature type="compositionally biased region" description="Low complexity" evidence="2">
    <location>
        <begin position="201"/>
        <end position="212"/>
    </location>
</feature>
<sequence>MSDLGLYDSPSSLEKRTLDLAAYLTSYCKGSIPRVQCLSDINSSLIVFLFENITNQNIPDLLFCTNKVEEAHNVQAVIDTMSLDLLGVSLSHITGEDVVEGNLVAIYNLLEVLQGLATHIRMDKEKNQRGPMKRKMGRRKNYVPQRLSNTEDDSSYTSSARKDKRSRESTEMSQETIAELKFLRPGSPQKASSKKTDIESSSHSSLNKNLSSGYPFSDKDPTGYLSSISHSSNPRTMDCESHIPSEDKRRQKSRDMSKKTITEPKFSRPSSSQKASSQQAAIEASSHLSRNKNLSSGYPSSIDHSSIPRTVDFERRISSEENNKFTFPKRDNHTSVRTETRRHFQIEKVDRNRSPVAYRVLPATNIKMKRKVSKISSEKETKQTVKKNSNINQKNNPSLHFILKDIEKLYENNMEQKVRVLLEKNSFYKPRAARIKKLQLQSLQKSRKTTFLPAGNPVILLPHSLRRQPVSRSATKKADFPKLKSKSFNKFTNGKMKNLKSFIQEIFDEFPGVQLPSSVAEEVAKKRQSLLSNLLKNNINEEQYLRKSKEHKKNENAIKYRLRDARLQTAKMKQYCDEFHFEMRKKMQKRNYSKELILEKVFLDALDIQKDQVDYLCQEVKEAEENDAKQHLAYLDALENLYQTQFSMLHEAIDAEKADKKMQVNAQNQEIRNMQRAFQEELKKKFVLCKKLFWIVQRILILWKWMQIYIQKD</sequence>